<dbReference type="AlphaFoldDB" id="A0A4R2RN50"/>
<comment type="catalytic activity">
    <reaction evidence="13 15">
        <text>NAD(+) + (deoxyribonucleotide)n-3'-hydroxyl + 5'-phospho-(deoxyribonucleotide)m = (deoxyribonucleotide)n+m + AMP + beta-nicotinamide D-nucleotide.</text>
        <dbReference type="EC" id="6.5.1.2"/>
    </reaction>
</comment>
<comment type="cofactor">
    <cofactor evidence="15">
        <name>Mg(2+)</name>
        <dbReference type="ChEBI" id="CHEBI:18420"/>
    </cofactor>
    <cofactor evidence="15">
        <name>Mn(2+)</name>
        <dbReference type="ChEBI" id="CHEBI:29035"/>
    </cofactor>
</comment>
<evidence type="ECO:0000313" key="17">
    <source>
        <dbReference type="EMBL" id="TCP64408.1"/>
    </source>
</evidence>
<keyword evidence="5 15" id="KW-0235">DNA replication</keyword>
<dbReference type="EMBL" id="SLXT01000010">
    <property type="protein sequence ID" value="TCP64408.1"/>
    <property type="molecule type" value="Genomic_DNA"/>
</dbReference>
<dbReference type="Proteomes" id="UP000294813">
    <property type="component" value="Unassembled WGS sequence"/>
</dbReference>
<comment type="function">
    <text evidence="1 15">DNA ligase that catalyzes the formation of phosphodiester linkages between 5'-phosphoryl and 3'-hydroxyl groups in double-stranded DNA using NAD as a coenzyme and as the energy source for the reaction. It is essential for DNA replication and repair of damaged DNA.</text>
</comment>
<feature type="binding site" evidence="15">
    <location>
        <position position="450"/>
    </location>
    <ligand>
        <name>Zn(2+)</name>
        <dbReference type="ChEBI" id="CHEBI:29105"/>
    </ligand>
</feature>
<organism evidence="17 18">
    <name type="scientific">Heliophilum fasciatum</name>
    <dbReference type="NCBI Taxonomy" id="35700"/>
    <lineage>
        <taxon>Bacteria</taxon>
        <taxon>Bacillati</taxon>
        <taxon>Bacillota</taxon>
        <taxon>Clostridia</taxon>
        <taxon>Eubacteriales</taxon>
        <taxon>Heliobacteriaceae</taxon>
        <taxon>Heliophilum</taxon>
    </lineage>
</organism>
<dbReference type="PANTHER" id="PTHR23389">
    <property type="entry name" value="CHROMOSOME TRANSMISSION FIDELITY FACTOR 18"/>
    <property type="match status" value="1"/>
</dbReference>
<feature type="domain" description="BRCT" evidence="16">
    <location>
        <begin position="610"/>
        <end position="683"/>
    </location>
</feature>
<dbReference type="EC" id="6.5.1.2" evidence="2 15"/>
<dbReference type="Gene3D" id="2.40.50.140">
    <property type="entry name" value="Nucleic acid-binding proteins"/>
    <property type="match status" value="1"/>
</dbReference>
<dbReference type="InterPro" id="IPR010994">
    <property type="entry name" value="RuvA_2-like"/>
</dbReference>
<dbReference type="Pfam" id="PF03119">
    <property type="entry name" value="DNA_ligase_ZBD"/>
    <property type="match status" value="1"/>
</dbReference>
<dbReference type="PIRSF" id="PIRSF001604">
    <property type="entry name" value="LigA"/>
    <property type="match status" value="1"/>
</dbReference>
<dbReference type="NCBIfam" id="NF005932">
    <property type="entry name" value="PRK07956.1"/>
    <property type="match status" value="1"/>
</dbReference>
<dbReference type="Pfam" id="PF00533">
    <property type="entry name" value="BRCT"/>
    <property type="match status" value="1"/>
</dbReference>
<evidence type="ECO:0000256" key="9">
    <source>
        <dbReference type="ARBA" id="ARBA00022842"/>
    </source>
</evidence>
<accession>A0A4R2RN50</accession>
<evidence type="ECO:0000256" key="7">
    <source>
        <dbReference type="ARBA" id="ARBA00022763"/>
    </source>
</evidence>
<dbReference type="SUPFAM" id="SSF52113">
    <property type="entry name" value="BRCT domain"/>
    <property type="match status" value="1"/>
</dbReference>
<dbReference type="PROSITE" id="PS50172">
    <property type="entry name" value="BRCT"/>
    <property type="match status" value="1"/>
</dbReference>
<dbReference type="InterPro" id="IPR036420">
    <property type="entry name" value="BRCT_dom_sf"/>
</dbReference>
<dbReference type="InterPro" id="IPR003583">
    <property type="entry name" value="Hlx-hairpin-Hlx_DNA-bd_motif"/>
</dbReference>
<dbReference type="GO" id="GO:0046872">
    <property type="term" value="F:metal ion binding"/>
    <property type="evidence" value="ECO:0007669"/>
    <property type="project" value="UniProtKB-KW"/>
</dbReference>
<dbReference type="CDD" id="cd17748">
    <property type="entry name" value="BRCT_DNA_ligase_like"/>
    <property type="match status" value="1"/>
</dbReference>
<reference evidence="17 18" key="1">
    <citation type="submission" date="2019-03" db="EMBL/GenBank/DDBJ databases">
        <title>Genomic Encyclopedia of Type Strains, Phase IV (KMG-IV): sequencing the most valuable type-strain genomes for metagenomic binning, comparative biology and taxonomic classification.</title>
        <authorList>
            <person name="Goeker M."/>
        </authorList>
    </citation>
    <scope>NUCLEOTIDE SEQUENCE [LARGE SCALE GENOMIC DNA]</scope>
    <source>
        <strain evidence="17 18">DSM 11170</strain>
    </source>
</reference>
<dbReference type="FunFam" id="1.10.287.610:FF:000002">
    <property type="entry name" value="DNA ligase"/>
    <property type="match status" value="1"/>
</dbReference>
<dbReference type="InterPro" id="IPR041663">
    <property type="entry name" value="DisA/LigA_HHH"/>
</dbReference>
<feature type="binding site" evidence="15">
    <location>
        <begin position="50"/>
        <end position="54"/>
    </location>
    <ligand>
        <name>NAD(+)</name>
        <dbReference type="ChEBI" id="CHEBI:57540"/>
    </ligand>
</feature>
<feature type="binding site" evidence="15">
    <location>
        <position position="191"/>
    </location>
    <ligand>
        <name>NAD(+)</name>
        <dbReference type="ChEBI" id="CHEBI:57540"/>
    </ligand>
</feature>
<keyword evidence="4 15" id="KW-0436">Ligase</keyword>
<dbReference type="FunFam" id="3.30.470.30:FF:000001">
    <property type="entry name" value="DNA ligase"/>
    <property type="match status" value="1"/>
</dbReference>
<dbReference type="Gene3D" id="1.10.150.20">
    <property type="entry name" value="5' to 3' exonuclease, C-terminal subdomain"/>
    <property type="match status" value="2"/>
</dbReference>
<dbReference type="GO" id="GO:0006260">
    <property type="term" value="P:DNA replication"/>
    <property type="evidence" value="ECO:0007669"/>
    <property type="project" value="UniProtKB-KW"/>
</dbReference>
<dbReference type="InterPro" id="IPR012340">
    <property type="entry name" value="NA-bd_OB-fold"/>
</dbReference>
<keyword evidence="9 15" id="KW-0460">Magnesium</keyword>
<dbReference type="InterPro" id="IPR004149">
    <property type="entry name" value="Znf_DNAligase_C4"/>
</dbReference>
<dbReference type="GO" id="GO:0006281">
    <property type="term" value="P:DNA repair"/>
    <property type="evidence" value="ECO:0007669"/>
    <property type="project" value="UniProtKB-KW"/>
</dbReference>
<dbReference type="FunFam" id="2.40.50.140:FF:000012">
    <property type="entry name" value="DNA ligase"/>
    <property type="match status" value="1"/>
</dbReference>
<dbReference type="Gene3D" id="1.10.287.610">
    <property type="entry name" value="Helix hairpin bin"/>
    <property type="match status" value="1"/>
</dbReference>
<sequence length="699" mass="76745">MIKDKEAPAEQETGALPVPDGVAANVEALRRQLRQYEYDYYVLDQPKVSDADYDRLLQTLMELEARYPALLTADSPTQRVGGQARSEFRPLTHRTPLLSLANAFSEGDLRDFDRRIQEKLGHAVSYVVEPKIDGLTVVLHYENGIFQRGATRGDGVTGEEITENLKTIRMLPLRLRGDQATLPHYLEVRGEAFLPKEAFQRLNEERDEKGEATFANPRNAAAGSLRQLDPKVAAQRPLQVYLYNILSMEGEDRPILTQTAALETMEAWGLPVNRERRYCANIEEVITACQYWTEHRHDLPFEIDGMVIKVNELTAYEQLGMTSKFPRYATAFKFPPEQAITRVVDIRLRVGRTGVITPTAELEPVRVAGTTVSRATLHNEDMIREKDIRIGDAVVIQKAGDIIPEVVRVCTEQRTGAEKPFVMAAACPECGGVLARLETEAAWRCTAADCPAQAKERLAHFASRDAMDIEGLGPAVVQSLWQAGLAHTVADLYHLTAAQLEPLERMGKRSAAKLIKAIEQSKQRGLAPLLFALGIRHIGQTAAKTLARRFASIDALMAASAEELCAIEEIGPTMAASLTAYMANEANRQLIDRLRAAGVLMAGPAVMEAAAAMPLAGQTVVITGTLPTLERREAQRLLEQQGAKVASSVSKKTSWVVAGEAAGSKLDKARELGIPVVDEAELLHRLGDEAVEARKGGPA</sequence>
<protein>
    <recommendedName>
        <fullName evidence="3 15">DNA ligase</fullName>
        <ecNumber evidence="2 15">6.5.1.2</ecNumber>
    </recommendedName>
    <alternativeName>
        <fullName evidence="15">Polydeoxyribonucleotide synthase [NAD(+)]</fullName>
    </alternativeName>
</protein>
<dbReference type="SUPFAM" id="SSF56091">
    <property type="entry name" value="DNA ligase/mRNA capping enzyme, catalytic domain"/>
    <property type="match status" value="1"/>
</dbReference>
<comment type="caution">
    <text evidence="17">The sequence shown here is derived from an EMBL/GenBank/DDBJ whole genome shotgun (WGS) entry which is preliminary data.</text>
</comment>
<dbReference type="SMART" id="SM00292">
    <property type="entry name" value="BRCT"/>
    <property type="match status" value="1"/>
</dbReference>
<evidence type="ECO:0000313" key="18">
    <source>
        <dbReference type="Proteomes" id="UP000294813"/>
    </source>
</evidence>
<dbReference type="Pfam" id="PF01653">
    <property type="entry name" value="DNA_ligase_aden"/>
    <property type="match status" value="1"/>
</dbReference>
<dbReference type="Pfam" id="PF03120">
    <property type="entry name" value="OB_DNA_ligase"/>
    <property type="match status" value="1"/>
</dbReference>
<dbReference type="SUPFAM" id="SSF47781">
    <property type="entry name" value="RuvA domain 2-like"/>
    <property type="match status" value="1"/>
</dbReference>
<dbReference type="InterPro" id="IPR033136">
    <property type="entry name" value="DNA_ligase_CS"/>
</dbReference>
<dbReference type="Pfam" id="PF12826">
    <property type="entry name" value="HHH_2"/>
    <property type="match status" value="1"/>
</dbReference>
<keyword evidence="7 15" id="KW-0227">DNA damage</keyword>
<dbReference type="FunFam" id="1.10.150.20:FF:000007">
    <property type="entry name" value="DNA ligase"/>
    <property type="match status" value="1"/>
</dbReference>
<dbReference type="InterPro" id="IPR013840">
    <property type="entry name" value="DNAligase_N"/>
</dbReference>
<dbReference type="PANTHER" id="PTHR23389:SF9">
    <property type="entry name" value="DNA LIGASE"/>
    <property type="match status" value="1"/>
</dbReference>
<feature type="binding site" evidence="15">
    <location>
        <position position="430"/>
    </location>
    <ligand>
        <name>Zn(2+)</name>
        <dbReference type="ChEBI" id="CHEBI:29105"/>
    </ligand>
</feature>
<evidence type="ECO:0000259" key="16">
    <source>
        <dbReference type="PROSITE" id="PS50172"/>
    </source>
</evidence>
<dbReference type="SMART" id="SM00278">
    <property type="entry name" value="HhH1"/>
    <property type="match status" value="3"/>
</dbReference>
<dbReference type="FunFam" id="1.10.150.20:FF:000006">
    <property type="entry name" value="DNA ligase"/>
    <property type="match status" value="1"/>
</dbReference>
<dbReference type="InterPro" id="IPR004150">
    <property type="entry name" value="NAD_DNA_ligase_OB"/>
</dbReference>
<name>A0A4R2RN50_9FIRM</name>
<dbReference type="NCBIfam" id="TIGR00575">
    <property type="entry name" value="dnlj"/>
    <property type="match status" value="1"/>
</dbReference>
<dbReference type="CDD" id="cd00114">
    <property type="entry name" value="LIGANc"/>
    <property type="match status" value="1"/>
</dbReference>
<evidence type="ECO:0000256" key="15">
    <source>
        <dbReference type="HAMAP-Rule" id="MF_01588"/>
    </source>
</evidence>
<evidence type="ECO:0000256" key="1">
    <source>
        <dbReference type="ARBA" id="ARBA00004067"/>
    </source>
</evidence>
<comment type="caution">
    <text evidence="15">Lacks conserved residue(s) required for the propagation of feature annotation.</text>
</comment>
<gene>
    <name evidence="15" type="primary">ligA</name>
    <name evidence="17" type="ORF">EDD73_110107</name>
</gene>
<dbReference type="PROSITE" id="PS01056">
    <property type="entry name" value="DNA_LIGASE_N2"/>
    <property type="match status" value="1"/>
</dbReference>
<keyword evidence="6 15" id="KW-0479">Metal-binding</keyword>
<evidence type="ECO:0000256" key="4">
    <source>
        <dbReference type="ARBA" id="ARBA00022598"/>
    </source>
</evidence>
<keyword evidence="11 15" id="KW-0234">DNA repair</keyword>
<evidence type="ECO:0000256" key="11">
    <source>
        <dbReference type="ARBA" id="ARBA00023204"/>
    </source>
</evidence>
<evidence type="ECO:0000256" key="3">
    <source>
        <dbReference type="ARBA" id="ARBA00013308"/>
    </source>
</evidence>
<dbReference type="Gene3D" id="3.40.50.10190">
    <property type="entry name" value="BRCT domain"/>
    <property type="match status" value="1"/>
</dbReference>
<evidence type="ECO:0000256" key="8">
    <source>
        <dbReference type="ARBA" id="ARBA00022833"/>
    </source>
</evidence>
<evidence type="ECO:0000256" key="5">
    <source>
        <dbReference type="ARBA" id="ARBA00022705"/>
    </source>
</evidence>
<dbReference type="InterPro" id="IPR001357">
    <property type="entry name" value="BRCT_dom"/>
</dbReference>
<keyword evidence="18" id="KW-1185">Reference proteome</keyword>
<dbReference type="GO" id="GO:0003677">
    <property type="term" value="F:DNA binding"/>
    <property type="evidence" value="ECO:0007669"/>
    <property type="project" value="InterPro"/>
</dbReference>
<evidence type="ECO:0000256" key="12">
    <source>
        <dbReference type="ARBA" id="ARBA00023211"/>
    </source>
</evidence>
<evidence type="ECO:0000256" key="6">
    <source>
        <dbReference type="ARBA" id="ARBA00022723"/>
    </source>
</evidence>
<evidence type="ECO:0000256" key="10">
    <source>
        <dbReference type="ARBA" id="ARBA00023027"/>
    </source>
</evidence>
<dbReference type="Gene3D" id="6.20.10.30">
    <property type="match status" value="1"/>
</dbReference>
<feature type="binding site" evidence="15">
    <location>
        <position position="427"/>
    </location>
    <ligand>
        <name>Zn(2+)</name>
        <dbReference type="ChEBI" id="CHEBI:29105"/>
    </ligand>
</feature>
<evidence type="ECO:0000256" key="13">
    <source>
        <dbReference type="ARBA" id="ARBA00034005"/>
    </source>
</evidence>
<dbReference type="Pfam" id="PF14520">
    <property type="entry name" value="HHH_5"/>
    <property type="match status" value="1"/>
</dbReference>
<dbReference type="Gene3D" id="3.30.470.30">
    <property type="entry name" value="DNA ligase/mRNA capping enzyme"/>
    <property type="match status" value="1"/>
</dbReference>
<dbReference type="GO" id="GO:0005829">
    <property type="term" value="C:cytosol"/>
    <property type="evidence" value="ECO:0007669"/>
    <property type="project" value="TreeGrafter"/>
</dbReference>
<feature type="active site" description="N6-AMP-lysine intermediate" evidence="15">
    <location>
        <position position="131"/>
    </location>
</feature>
<dbReference type="SUPFAM" id="SSF50249">
    <property type="entry name" value="Nucleic acid-binding proteins"/>
    <property type="match status" value="1"/>
</dbReference>
<proteinExistence type="inferred from homology"/>
<dbReference type="RefSeq" id="WP_131919140.1">
    <property type="nucleotide sequence ID" value="NZ_JAOQNU010000010.1"/>
</dbReference>
<feature type="binding site" evidence="15">
    <location>
        <begin position="99"/>
        <end position="100"/>
    </location>
    <ligand>
        <name>NAD(+)</name>
        <dbReference type="ChEBI" id="CHEBI:57540"/>
    </ligand>
</feature>
<dbReference type="InterPro" id="IPR013839">
    <property type="entry name" value="DNAligase_adenylation"/>
</dbReference>
<evidence type="ECO:0000256" key="2">
    <source>
        <dbReference type="ARBA" id="ARBA00012722"/>
    </source>
</evidence>
<keyword evidence="12 15" id="KW-0464">Manganese</keyword>
<comment type="similarity">
    <text evidence="14 15">Belongs to the NAD-dependent DNA ligase family. LigA subfamily.</text>
</comment>
<keyword evidence="10 15" id="KW-0520">NAD</keyword>
<dbReference type="SMART" id="SM00532">
    <property type="entry name" value="LIGANc"/>
    <property type="match status" value="1"/>
</dbReference>
<dbReference type="OrthoDB" id="9759736at2"/>
<feature type="binding site" evidence="15">
    <location>
        <position position="309"/>
    </location>
    <ligand>
        <name>NAD(+)</name>
        <dbReference type="ChEBI" id="CHEBI:57540"/>
    </ligand>
</feature>
<dbReference type="InterPro" id="IPR001679">
    <property type="entry name" value="DNA_ligase"/>
</dbReference>
<evidence type="ECO:0000256" key="14">
    <source>
        <dbReference type="ARBA" id="ARBA00060881"/>
    </source>
</evidence>
<feature type="binding site" evidence="15">
    <location>
        <position position="152"/>
    </location>
    <ligand>
        <name>NAD(+)</name>
        <dbReference type="ChEBI" id="CHEBI:57540"/>
    </ligand>
</feature>
<feature type="binding site" evidence="15">
    <location>
        <position position="129"/>
    </location>
    <ligand>
        <name>NAD(+)</name>
        <dbReference type="ChEBI" id="CHEBI:57540"/>
    </ligand>
</feature>
<feature type="binding site" evidence="15">
    <location>
        <position position="333"/>
    </location>
    <ligand>
        <name>NAD(+)</name>
        <dbReference type="ChEBI" id="CHEBI:57540"/>
    </ligand>
</feature>
<dbReference type="GO" id="GO:0003911">
    <property type="term" value="F:DNA ligase (NAD+) activity"/>
    <property type="evidence" value="ECO:0007669"/>
    <property type="project" value="UniProtKB-UniRule"/>
</dbReference>
<keyword evidence="8 15" id="KW-0862">Zinc</keyword>
<dbReference type="HAMAP" id="MF_01588">
    <property type="entry name" value="DNA_ligase_A"/>
    <property type="match status" value="1"/>
</dbReference>